<keyword evidence="6 8" id="KW-1133">Transmembrane helix</keyword>
<dbReference type="SUPFAM" id="SSF81345">
    <property type="entry name" value="ABC transporter involved in vitamin B12 uptake, BtuC"/>
    <property type="match status" value="1"/>
</dbReference>
<feature type="transmembrane region" description="Helical" evidence="8">
    <location>
        <begin position="104"/>
        <end position="125"/>
    </location>
</feature>
<keyword evidence="4" id="KW-1003">Cell membrane</keyword>
<accession>A0ABV5KBP6</accession>
<feature type="transmembrane region" description="Helical" evidence="8">
    <location>
        <begin position="288"/>
        <end position="309"/>
    </location>
</feature>
<feature type="transmembrane region" description="Helical" evidence="8">
    <location>
        <begin position="131"/>
        <end position="149"/>
    </location>
</feature>
<comment type="caution">
    <text evidence="9">The sequence shown here is derived from an EMBL/GenBank/DDBJ whole genome shotgun (WGS) entry which is preliminary data.</text>
</comment>
<gene>
    <name evidence="9" type="ORF">ACFFRI_13955</name>
</gene>
<name>A0ABV5KBP6_9ACTN</name>
<evidence type="ECO:0000256" key="7">
    <source>
        <dbReference type="ARBA" id="ARBA00023136"/>
    </source>
</evidence>
<dbReference type="Proteomes" id="UP001589750">
    <property type="component" value="Unassembled WGS sequence"/>
</dbReference>
<evidence type="ECO:0000313" key="9">
    <source>
        <dbReference type="EMBL" id="MFB9314153.1"/>
    </source>
</evidence>
<comment type="subcellular location">
    <subcellularLocation>
        <location evidence="1">Cell membrane</location>
        <topology evidence="1">Multi-pass membrane protein</topology>
    </subcellularLocation>
</comment>
<dbReference type="Gene3D" id="1.10.3470.10">
    <property type="entry name" value="ABC transporter involved in vitamin B12 uptake, BtuC"/>
    <property type="match status" value="1"/>
</dbReference>
<dbReference type="CDD" id="cd06550">
    <property type="entry name" value="TM_ABC_iron-siderophores_like"/>
    <property type="match status" value="1"/>
</dbReference>
<protein>
    <submittedName>
        <fullName evidence="9">FecCD family ABC transporter permease</fullName>
    </submittedName>
</protein>
<reference evidence="9 10" key="1">
    <citation type="submission" date="2024-09" db="EMBL/GenBank/DDBJ databases">
        <authorList>
            <person name="Sun Q."/>
            <person name="Mori K."/>
        </authorList>
    </citation>
    <scope>NUCLEOTIDE SEQUENCE [LARGE SCALE GENOMIC DNA]</scope>
    <source>
        <strain evidence="9 10">JCM 9626</strain>
    </source>
</reference>
<feature type="transmembrane region" description="Helical" evidence="8">
    <location>
        <begin position="251"/>
        <end position="276"/>
    </location>
</feature>
<dbReference type="InterPro" id="IPR000522">
    <property type="entry name" value="ABC_transptr_permease_BtuC"/>
</dbReference>
<dbReference type="PANTHER" id="PTHR30472">
    <property type="entry name" value="FERRIC ENTEROBACTIN TRANSPORT SYSTEM PERMEASE PROTEIN"/>
    <property type="match status" value="1"/>
</dbReference>
<keyword evidence="7 8" id="KW-0472">Membrane</keyword>
<evidence type="ECO:0000256" key="1">
    <source>
        <dbReference type="ARBA" id="ARBA00004651"/>
    </source>
</evidence>
<comment type="similarity">
    <text evidence="2">Belongs to the binding-protein-dependent transport system permease family. FecCD subfamily.</text>
</comment>
<evidence type="ECO:0000256" key="5">
    <source>
        <dbReference type="ARBA" id="ARBA00022692"/>
    </source>
</evidence>
<evidence type="ECO:0000256" key="8">
    <source>
        <dbReference type="SAM" id="Phobius"/>
    </source>
</evidence>
<feature type="transmembrane region" description="Helical" evidence="8">
    <location>
        <begin position="321"/>
        <end position="338"/>
    </location>
</feature>
<dbReference type="EMBL" id="JBHMDG010000016">
    <property type="protein sequence ID" value="MFB9314153.1"/>
    <property type="molecule type" value="Genomic_DNA"/>
</dbReference>
<proteinExistence type="inferred from homology"/>
<evidence type="ECO:0000256" key="3">
    <source>
        <dbReference type="ARBA" id="ARBA00022448"/>
    </source>
</evidence>
<sequence>MSTPTALPTTREATPPRQGSVRGLLVLGAVILAACLLSLMVGSNGIAPWRVLELLAHGDDSPESTIVRELRTSRTALCLAVGLCLGISGALMQGHTRNPLADPGLLGVTSGAAFAVVVGIYAFGVDDPVNYAWFSLVGAGAAAALVFAIGTTRGGPDPVTLVLAGTAVSALLAAGTQTVILRDLDVLDEYRVWVVGSVNGADLGVLLQVSPFMLAGLVLAAACSPGLNLLQLGDDVARSLGMRPGRHKLGGIAAVMLLAGAATAAVGPISFVGLVVPHVARWAAGTDYRWVVPYAGLVGALLMVLADVLGRVVVRPGELQVGIVMALVGGPVFVILVRRTRMVRL</sequence>
<dbReference type="Pfam" id="PF01032">
    <property type="entry name" value="FecCD"/>
    <property type="match status" value="1"/>
</dbReference>
<evidence type="ECO:0000256" key="4">
    <source>
        <dbReference type="ARBA" id="ARBA00022475"/>
    </source>
</evidence>
<evidence type="ECO:0000313" key="10">
    <source>
        <dbReference type="Proteomes" id="UP001589750"/>
    </source>
</evidence>
<evidence type="ECO:0000256" key="6">
    <source>
        <dbReference type="ARBA" id="ARBA00022989"/>
    </source>
</evidence>
<dbReference type="InterPro" id="IPR037294">
    <property type="entry name" value="ABC_BtuC-like"/>
</dbReference>
<feature type="transmembrane region" description="Helical" evidence="8">
    <location>
        <begin position="212"/>
        <end position="230"/>
    </location>
</feature>
<keyword evidence="3" id="KW-0813">Transport</keyword>
<keyword evidence="10" id="KW-1185">Reference proteome</keyword>
<evidence type="ECO:0000256" key="2">
    <source>
        <dbReference type="ARBA" id="ARBA00007935"/>
    </source>
</evidence>
<organism evidence="9 10">
    <name type="scientific">Nocardioides plantarum</name>
    <dbReference type="NCBI Taxonomy" id="29299"/>
    <lineage>
        <taxon>Bacteria</taxon>
        <taxon>Bacillati</taxon>
        <taxon>Actinomycetota</taxon>
        <taxon>Actinomycetes</taxon>
        <taxon>Propionibacteriales</taxon>
        <taxon>Nocardioidaceae</taxon>
        <taxon>Nocardioides</taxon>
    </lineage>
</organism>
<feature type="transmembrane region" description="Helical" evidence="8">
    <location>
        <begin position="21"/>
        <end position="41"/>
    </location>
</feature>
<keyword evidence="5 8" id="KW-0812">Transmembrane</keyword>
<feature type="transmembrane region" description="Helical" evidence="8">
    <location>
        <begin position="74"/>
        <end position="92"/>
    </location>
</feature>
<dbReference type="PANTHER" id="PTHR30472:SF1">
    <property type="entry name" value="FE(3+) DICITRATE TRANSPORT SYSTEM PERMEASE PROTEIN FECC-RELATED"/>
    <property type="match status" value="1"/>
</dbReference>
<dbReference type="RefSeq" id="WP_211351042.1">
    <property type="nucleotide sequence ID" value="NZ_JBHMDG010000016.1"/>
</dbReference>
<feature type="transmembrane region" description="Helical" evidence="8">
    <location>
        <begin position="161"/>
        <end position="181"/>
    </location>
</feature>